<sequence length="265" mass="27857">MALAASLVAALLGLSASAAGPPSVSATRDGNPERNRASVGTAPPMAPLTWTANFHTLGLTGCGEDYVVARSPRQVPPPPHPEDIAGWVASQRAVHGGTTGLRITVQGRGSAAVVLEALYVRVVNRAAPAAGRGIVYSLSSGCGAGIIPRFFSVDLDAHQPLARSMPGDNAAGTPLPAIDFPYRVSLQEPEVLVVSALTESCTCDWYLDLDWSSQGRTGTVRIDDHGRPFRSTSTRGLPGYRYDRIYHHPGRWVPIPAANMAGTGD</sequence>
<evidence type="ECO:0000256" key="1">
    <source>
        <dbReference type="SAM" id="MobiDB-lite"/>
    </source>
</evidence>
<dbReference type="Proteomes" id="UP000606194">
    <property type="component" value="Unassembled WGS sequence"/>
</dbReference>
<protein>
    <recommendedName>
        <fullName evidence="5">Transcriptional regulator</fullName>
    </recommendedName>
</protein>
<reference evidence="3" key="2">
    <citation type="submission" date="2020-09" db="EMBL/GenBank/DDBJ databases">
        <authorList>
            <person name="Sun Q."/>
            <person name="Ohkuma M."/>
        </authorList>
    </citation>
    <scope>NUCLEOTIDE SEQUENCE</scope>
    <source>
        <strain evidence="3">JCM 4386</strain>
    </source>
</reference>
<organism evidence="3 4">
    <name type="scientific">Streptomyces humidus</name>
    <dbReference type="NCBI Taxonomy" id="52259"/>
    <lineage>
        <taxon>Bacteria</taxon>
        <taxon>Bacillati</taxon>
        <taxon>Actinomycetota</taxon>
        <taxon>Actinomycetes</taxon>
        <taxon>Kitasatosporales</taxon>
        <taxon>Streptomycetaceae</taxon>
        <taxon>Streptomyces</taxon>
    </lineage>
</organism>
<keyword evidence="4" id="KW-1185">Reference proteome</keyword>
<proteinExistence type="predicted"/>
<reference evidence="3" key="1">
    <citation type="journal article" date="2014" name="Int. J. Syst. Evol. Microbiol.">
        <title>Complete genome sequence of Corynebacterium casei LMG S-19264T (=DSM 44701T), isolated from a smear-ripened cheese.</title>
        <authorList>
            <consortium name="US DOE Joint Genome Institute (JGI-PGF)"/>
            <person name="Walter F."/>
            <person name="Albersmeier A."/>
            <person name="Kalinowski J."/>
            <person name="Ruckert C."/>
        </authorList>
    </citation>
    <scope>NUCLEOTIDE SEQUENCE</scope>
    <source>
        <strain evidence="3">JCM 4386</strain>
    </source>
</reference>
<dbReference type="AlphaFoldDB" id="A0A918FVT1"/>
<feature type="signal peptide" evidence="2">
    <location>
        <begin position="1"/>
        <end position="18"/>
    </location>
</feature>
<gene>
    <name evidence="3" type="ORF">GCM10010269_34070</name>
</gene>
<evidence type="ECO:0008006" key="5">
    <source>
        <dbReference type="Google" id="ProtNLM"/>
    </source>
</evidence>
<comment type="caution">
    <text evidence="3">The sequence shown here is derived from an EMBL/GenBank/DDBJ whole genome shotgun (WGS) entry which is preliminary data.</text>
</comment>
<evidence type="ECO:0000313" key="4">
    <source>
        <dbReference type="Proteomes" id="UP000606194"/>
    </source>
</evidence>
<accession>A0A918FVT1</accession>
<dbReference type="EMBL" id="BMTL01000012">
    <property type="protein sequence ID" value="GGR92082.1"/>
    <property type="molecule type" value="Genomic_DNA"/>
</dbReference>
<feature type="chain" id="PRO_5039722201" description="Transcriptional regulator" evidence="2">
    <location>
        <begin position="19"/>
        <end position="265"/>
    </location>
</feature>
<name>A0A918FVT1_9ACTN</name>
<feature type="region of interest" description="Disordered" evidence="1">
    <location>
        <begin position="18"/>
        <end position="42"/>
    </location>
</feature>
<keyword evidence="2" id="KW-0732">Signal</keyword>
<evidence type="ECO:0000313" key="3">
    <source>
        <dbReference type="EMBL" id="GGR92082.1"/>
    </source>
</evidence>
<evidence type="ECO:0000256" key="2">
    <source>
        <dbReference type="SAM" id="SignalP"/>
    </source>
</evidence>